<evidence type="ECO:0000313" key="3">
    <source>
        <dbReference type="Proteomes" id="UP000054858"/>
    </source>
</evidence>
<comment type="caution">
    <text evidence="2">The sequence shown here is derived from an EMBL/GenBank/DDBJ whole genome shotgun (WGS) entry which is preliminary data.</text>
</comment>
<accession>A0A0W0X073</accession>
<protein>
    <submittedName>
        <fullName evidence="2">Uncharacterized protein</fullName>
    </submittedName>
</protein>
<proteinExistence type="predicted"/>
<evidence type="ECO:0000256" key="1">
    <source>
        <dbReference type="SAM" id="MobiDB-lite"/>
    </source>
</evidence>
<feature type="compositionally biased region" description="Basic and acidic residues" evidence="1">
    <location>
        <begin position="254"/>
        <end position="268"/>
    </location>
</feature>
<name>A0A0W0X073_9GAMM</name>
<reference evidence="2 3" key="1">
    <citation type="submission" date="2015-11" db="EMBL/GenBank/DDBJ databases">
        <title>Genomic analysis of 38 Legionella species identifies large and diverse effector repertoires.</title>
        <authorList>
            <person name="Burstein D."/>
            <person name="Amaro F."/>
            <person name="Zusman T."/>
            <person name="Lifshitz Z."/>
            <person name="Cohen O."/>
            <person name="Gilbert J.A."/>
            <person name="Pupko T."/>
            <person name="Shuman H.A."/>
            <person name="Segal G."/>
        </authorList>
    </citation>
    <scope>NUCLEOTIDE SEQUENCE [LARGE SCALE GENOMIC DNA]</scope>
    <source>
        <strain evidence="2 3">Oak Ridge-10</strain>
    </source>
</reference>
<gene>
    <name evidence="2" type="ORF">Loak_1615</name>
</gene>
<dbReference type="Proteomes" id="UP000054858">
    <property type="component" value="Unassembled WGS sequence"/>
</dbReference>
<feature type="region of interest" description="Disordered" evidence="1">
    <location>
        <begin position="254"/>
        <end position="274"/>
    </location>
</feature>
<dbReference type="RefSeq" id="WP_025385828.1">
    <property type="nucleotide sequence ID" value="NZ_LCUA01000004.1"/>
</dbReference>
<dbReference type="PATRIC" id="fig|29423.5.peg.1692"/>
<sequence>MKVKIDKIQTPSLVSSSEDQYQVSSVDAATVERNQSQMRSYISTARAHLESLKQELYKTLDASGLSPAILQANGSLPAGADTSLPLSAFLEKAYTVQTYSDEGEPIINREQPYIDTGKQFAKFCDEWHPPRVPLTTDQILLNDAGKMIASINTALSQLNKVEATLTIARKDPAEYERAGLQFQQIPNAITTVLDSASQSKFVEVVPNQTVLQKIWSGLSELASKIGSFFSNLGKSETQQYREKFSAIREKYEEPIPSAAEEHHVDVSNDAKPAL</sequence>
<organism evidence="2 3">
    <name type="scientific">Legionella oakridgensis</name>
    <dbReference type="NCBI Taxonomy" id="29423"/>
    <lineage>
        <taxon>Bacteria</taxon>
        <taxon>Pseudomonadati</taxon>
        <taxon>Pseudomonadota</taxon>
        <taxon>Gammaproteobacteria</taxon>
        <taxon>Legionellales</taxon>
        <taxon>Legionellaceae</taxon>
        <taxon>Legionella</taxon>
    </lineage>
</organism>
<dbReference type="AlphaFoldDB" id="A0A0W0X073"/>
<evidence type="ECO:0000313" key="2">
    <source>
        <dbReference type="EMBL" id="KTD37939.1"/>
    </source>
</evidence>
<dbReference type="EMBL" id="LNYP01000029">
    <property type="protein sequence ID" value="KTD37939.1"/>
    <property type="molecule type" value="Genomic_DNA"/>
</dbReference>